<dbReference type="PANTHER" id="PTHR42887">
    <property type="entry name" value="OS12G0638800 PROTEIN"/>
    <property type="match status" value="1"/>
</dbReference>
<keyword evidence="2" id="KW-0285">Flavoprotein</keyword>
<evidence type="ECO:0000259" key="5">
    <source>
        <dbReference type="Pfam" id="PF22780"/>
    </source>
</evidence>
<reference evidence="6 7" key="1">
    <citation type="journal article" date="2015" name="Nature">
        <title>rRNA introns, odd ribosomes, and small enigmatic genomes across a large radiation of phyla.</title>
        <authorList>
            <person name="Brown C.T."/>
            <person name="Hug L.A."/>
            <person name="Thomas B.C."/>
            <person name="Sharon I."/>
            <person name="Castelle C.J."/>
            <person name="Singh A."/>
            <person name="Wilkins M.J."/>
            <person name="Williams K.H."/>
            <person name="Banfield J.F."/>
        </authorList>
    </citation>
    <scope>NUCLEOTIDE SEQUENCE [LARGE SCALE GENOMIC DNA]</scope>
</reference>
<organism evidence="6 7">
    <name type="scientific">Candidatus Yanofskybacteria bacterium GW2011_GWE2_40_11</name>
    <dbReference type="NCBI Taxonomy" id="1619033"/>
    <lineage>
        <taxon>Bacteria</taxon>
        <taxon>Candidatus Yanofskyibacteriota</taxon>
    </lineage>
</organism>
<dbReference type="Pfam" id="PF03486">
    <property type="entry name" value="HI0933_like"/>
    <property type="match status" value="1"/>
</dbReference>
<comment type="cofactor">
    <cofactor evidence="1">
        <name>FAD</name>
        <dbReference type="ChEBI" id="CHEBI:57692"/>
    </cofactor>
</comment>
<dbReference type="EMBL" id="LBXZ01000007">
    <property type="protein sequence ID" value="KKR40594.1"/>
    <property type="molecule type" value="Genomic_DNA"/>
</dbReference>
<dbReference type="Gene3D" id="3.50.50.60">
    <property type="entry name" value="FAD/NAD(P)-binding domain"/>
    <property type="match status" value="1"/>
</dbReference>
<feature type="domain" description="RsdA/BaiN/AoA(So)-like Rossmann fold-like" evidence="4">
    <location>
        <begin position="8"/>
        <end position="424"/>
    </location>
</feature>
<feature type="domain" description="RsdA/BaiN/AoA(So)-like insert" evidence="5">
    <location>
        <begin position="200"/>
        <end position="371"/>
    </location>
</feature>
<dbReference type="InterPro" id="IPR023166">
    <property type="entry name" value="BaiN-like_dom_sf"/>
</dbReference>
<dbReference type="NCBIfam" id="TIGR00275">
    <property type="entry name" value="aminoacetone oxidase family FAD-binding enzyme"/>
    <property type="match status" value="1"/>
</dbReference>
<gene>
    <name evidence="6" type="ORF">UT75_C0007G0042</name>
</gene>
<dbReference type="SUPFAM" id="SSF51905">
    <property type="entry name" value="FAD/NAD(P)-binding domain"/>
    <property type="match status" value="1"/>
</dbReference>
<dbReference type="AlphaFoldDB" id="A0A0G0QJS8"/>
<dbReference type="InterPro" id="IPR004792">
    <property type="entry name" value="BaiN-like"/>
</dbReference>
<dbReference type="InterPro" id="IPR055178">
    <property type="entry name" value="RsdA/BaiN/AoA(So)-like_dom"/>
</dbReference>
<sequence length="426" mass="46015">MQDNKQWDVVVIGGGPAGMMAAGRAAERGRSVLLLEKNPVLGKKLLITGGGRCNVTNNKPEIRTMLSQYKESDKFLFSAFSQFGVTETLKFFNDRGMVTKEEAEGRVFPVSNKSKSVLDVLVQYMKIGGIEVRTDSDVAGLAVDEADKQMIVILADGSKIFAQSCVVATGGVSHPETGSTGEGFQWLEKLGHKIVKNDMALVPIALKDSWVESLAGVTLSHIKLTTYKNGAKQAAHKGKMLFTHVGISGPVVLNMSREVGELLHDSEGSAYAKSFENDVVITLDLFPSEDMGALRQRIQTVLVEQSNKKIKNSLSELIAPALVDTILMLSHIDGETPNHSVRTEDRKILVAILKSVSMSVAGLLGKEKAIVSSGGVALEEVDFKTMQSRLISQLYLVGDVLDVDRPSGGYSLQLCWTTGYVAGSHC</sequence>
<dbReference type="PANTHER" id="PTHR42887:SF2">
    <property type="entry name" value="OS12G0638800 PROTEIN"/>
    <property type="match status" value="1"/>
</dbReference>
<dbReference type="InterPro" id="IPR036188">
    <property type="entry name" value="FAD/NAD-bd_sf"/>
</dbReference>
<dbReference type="PRINTS" id="PR00368">
    <property type="entry name" value="FADPNR"/>
</dbReference>
<dbReference type="PATRIC" id="fig|1619033.3.peg.593"/>
<dbReference type="InterPro" id="IPR057661">
    <property type="entry name" value="RsdA/BaiN/AoA(So)_Rossmann"/>
</dbReference>
<evidence type="ECO:0000256" key="2">
    <source>
        <dbReference type="ARBA" id="ARBA00022630"/>
    </source>
</evidence>
<dbReference type="Proteomes" id="UP000034072">
    <property type="component" value="Unassembled WGS sequence"/>
</dbReference>
<evidence type="ECO:0000313" key="6">
    <source>
        <dbReference type="EMBL" id="KKR40594.1"/>
    </source>
</evidence>
<dbReference type="Gene3D" id="1.10.8.260">
    <property type="entry name" value="HI0933 insert domain-like"/>
    <property type="match status" value="1"/>
</dbReference>
<accession>A0A0G0QJS8</accession>
<protein>
    <submittedName>
        <fullName evidence="6">Flavoprotein, HI0933 family</fullName>
    </submittedName>
</protein>
<comment type="caution">
    <text evidence="6">The sequence shown here is derived from an EMBL/GenBank/DDBJ whole genome shotgun (WGS) entry which is preliminary data.</text>
</comment>
<dbReference type="PRINTS" id="PR00411">
    <property type="entry name" value="PNDRDTASEI"/>
</dbReference>
<evidence type="ECO:0000259" key="4">
    <source>
        <dbReference type="Pfam" id="PF03486"/>
    </source>
</evidence>
<evidence type="ECO:0000256" key="3">
    <source>
        <dbReference type="ARBA" id="ARBA00022827"/>
    </source>
</evidence>
<evidence type="ECO:0000313" key="7">
    <source>
        <dbReference type="Proteomes" id="UP000034072"/>
    </source>
</evidence>
<dbReference type="Pfam" id="PF22780">
    <property type="entry name" value="HI0933_like_1st"/>
    <property type="match status" value="1"/>
</dbReference>
<dbReference type="SUPFAM" id="SSF160996">
    <property type="entry name" value="HI0933 insert domain-like"/>
    <property type="match status" value="1"/>
</dbReference>
<keyword evidence="3" id="KW-0274">FAD</keyword>
<evidence type="ECO:0000256" key="1">
    <source>
        <dbReference type="ARBA" id="ARBA00001974"/>
    </source>
</evidence>
<name>A0A0G0QJS8_9BACT</name>
<dbReference type="Gene3D" id="2.40.30.10">
    <property type="entry name" value="Translation factors"/>
    <property type="match status" value="1"/>
</dbReference>
<proteinExistence type="predicted"/>